<evidence type="ECO:0000256" key="1">
    <source>
        <dbReference type="SAM" id="SignalP"/>
    </source>
</evidence>
<dbReference type="PANTHER" id="PTHR38591">
    <property type="entry name" value="HYDROLASE"/>
    <property type="match status" value="1"/>
</dbReference>
<dbReference type="InterPro" id="IPR023374">
    <property type="entry name" value="AttH-like_dom_sf"/>
</dbReference>
<dbReference type="RefSeq" id="WP_229755491.1">
    <property type="nucleotide sequence ID" value="NZ_BMHM01000002.1"/>
</dbReference>
<feature type="signal peptide" evidence="1">
    <location>
        <begin position="1"/>
        <end position="23"/>
    </location>
</feature>
<dbReference type="Pfam" id="PF17186">
    <property type="entry name" value="Lipocalin_9"/>
    <property type="match status" value="1"/>
</dbReference>
<gene>
    <name evidence="3" type="ORF">GCM10011382_13800</name>
</gene>
<dbReference type="SUPFAM" id="SSF159245">
    <property type="entry name" value="AttH-like"/>
    <property type="match status" value="1"/>
</dbReference>
<evidence type="ECO:0000313" key="3">
    <source>
        <dbReference type="EMBL" id="GGC84871.1"/>
    </source>
</evidence>
<dbReference type="PANTHER" id="PTHR38591:SF1">
    <property type="entry name" value="BLL1000 PROTEIN"/>
    <property type="match status" value="1"/>
</dbReference>
<evidence type="ECO:0000259" key="2">
    <source>
        <dbReference type="Pfam" id="PF07143"/>
    </source>
</evidence>
<keyword evidence="4" id="KW-1185">Reference proteome</keyword>
<dbReference type="InterPro" id="IPR010791">
    <property type="entry name" value="AttH_dom"/>
</dbReference>
<feature type="domain" description="AttH" evidence="2">
    <location>
        <begin position="73"/>
        <end position="254"/>
    </location>
</feature>
<reference evidence="4" key="1">
    <citation type="journal article" date="2019" name="Int. J. Syst. Evol. Microbiol.">
        <title>The Global Catalogue of Microorganisms (GCM) 10K type strain sequencing project: providing services to taxonomists for standard genome sequencing and annotation.</title>
        <authorList>
            <consortium name="The Broad Institute Genomics Platform"/>
            <consortium name="The Broad Institute Genome Sequencing Center for Infectious Disease"/>
            <person name="Wu L."/>
            <person name="Ma J."/>
        </authorList>
    </citation>
    <scope>NUCLEOTIDE SEQUENCE [LARGE SCALE GENOMIC DNA]</scope>
    <source>
        <strain evidence="4">CGMCC 1.15122</strain>
    </source>
</reference>
<protein>
    <submittedName>
        <fullName evidence="3">Iron ABC transporter permease</fullName>
    </submittedName>
</protein>
<dbReference type="Proteomes" id="UP000597301">
    <property type="component" value="Unassembled WGS sequence"/>
</dbReference>
<dbReference type="Gene3D" id="2.40.370.10">
    <property type="entry name" value="AttH-like domain"/>
    <property type="match status" value="2"/>
</dbReference>
<dbReference type="Pfam" id="PF07143">
    <property type="entry name" value="CrtC"/>
    <property type="match status" value="1"/>
</dbReference>
<accession>A0ABQ1NTG9</accession>
<sequence>MKSRMRRVLLTTWMAAWMAGVSAGLVGCSNEDANTPTEGFAGLGAQAEGYAQASAAAPLAFPEDHGPHPDYRIEWWYLTANLEDESGHPLGLQWTLFRQALVPPEERPASTPWASDQVWMAHMGLSQGETHLAAERFARSHSEQPQGQAGVIAAPFQAWIDDWLFQSPATANFEQFTLSAYSGEGTERFGYELTLSAEGPLVWHGENGFNAKTVEGQGSHYYSQPFLRIEGSVTLNGQQKAVTGNGWLDREWSSQLLTAEQTGWDWFSLHLNDGRKLMAYRLRGGGENGGDYLFTHLFDAEGTTQQMGTDHITLTPLTTSRVAQRDIPTTWQLTLPNAGLDLTIEARDPNRWMPTTVPYWEGDVTVRDTATQAALGVGYLEMTGYEDLSAE</sequence>
<feature type="chain" id="PRO_5046415783" evidence="1">
    <location>
        <begin position="24"/>
        <end position="391"/>
    </location>
</feature>
<keyword evidence="1" id="KW-0732">Signal</keyword>
<name>A0ABQ1NTG9_9GAMM</name>
<dbReference type="EMBL" id="BMHM01000002">
    <property type="protein sequence ID" value="GGC84871.1"/>
    <property type="molecule type" value="Genomic_DNA"/>
</dbReference>
<proteinExistence type="predicted"/>
<dbReference type="PROSITE" id="PS51257">
    <property type="entry name" value="PROKAR_LIPOPROTEIN"/>
    <property type="match status" value="1"/>
</dbReference>
<organism evidence="3 4">
    <name type="scientific">Vreelandella lutescens</name>
    <dbReference type="NCBI Taxonomy" id="1602943"/>
    <lineage>
        <taxon>Bacteria</taxon>
        <taxon>Pseudomonadati</taxon>
        <taxon>Pseudomonadota</taxon>
        <taxon>Gammaproteobacteria</taxon>
        <taxon>Oceanospirillales</taxon>
        <taxon>Halomonadaceae</taxon>
        <taxon>Vreelandella</taxon>
    </lineage>
</organism>
<comment type="caution">
    <text evidence="3">The sequence shown here is derived from an EMBL/GenBank/DDBJ whole genome shotgun (WGS) entry which is preliminary data.</text>
</comment>
<evidence type="ECO:0000313" key="4">
    <source>
        <dbReference type="Proteomes" id="UP000597301"/>
    </source>
</evidence>